<protein>
    <recommendedName>
        <fullName evidence="12">Methyl-accepting chemotaxis protein</fullName>
    </recommendedName>
</protein>
<dbReference type="PANTHER" id="PTHR32089:SF112">
    <property type="entry name" value="LYSOZYME-LIKE PROTEIN-RELATED"/>
    <property type="match status" value="1"/>
</dbReference>
<dbReference type="GO" id="GO:0007165">
    <property type="term" value="P:signal transduction"/>
    <property type="evidence" value="ECO:0007669"/>
    <property type="project" value="UniProtKB-KW"/>
</dbReference>
<dbReference type="PANTHER" id="PTHR32089">
    <property type="entry name" value="METHYL-ACCEPTING CHEMOTAXIS PROTEIN MCPB"/>
    <property type="match status" value="1"/>
</dbReference>
<evidence type="ECO:0000313" key="10">
    <source>
        <dbReference type="EMBL" id="GEB33394.1"/>
    </source>
</evidence>
<dbReference type="AlphaFoldDB" id="A0A4Y3PIX5"/>
<accession>A0A4Y3PIX5</accession>
<feature type="domain" description="HAMP" evidence="9">
    <location>
        <begin position="210"/>
        <end position="263"/>
    </location>
</feature>
<dbReference type="PROSITE" id="PS50885">
    <property type="entry name" value="HAMP"/>
    <property type="match status" value="1"/>
</dbReference>
<dbReference type="PRINTS" id="PR00260">
    <property type="entry name" value="CHEMTRNSDUCR"/>
</dbReference>
<evidence type="ECO:0000256" key="3">
    <source>
        <dbReference type="ARBA" id="ARBA00023136"/>
    </source>
</evidence>
<feature type="transmembrane region" description="Helical" evidence="7">
    <location>
        <begin position="189"/>
        <end position="208"/>
    </location>
</feature>
<evidence type="ECO:0000256" key="5">
    <source>
        <dbReference type="ARBA" id="ARBA00029447"/>
    </source>
</evidence>
<keyword evidence="3 7" id="KW-0472">Membrane</keyword>
<reference evidence="10 11" key="1">
    <citation type="submission" date="2019-06" db="EMBL/GenBank/DDBJ databases">
        <title>Whole genome shotgun sequence of Brevibacillus parabrevis NBRC 12334.</title>
        <authorList>
            <person name="Hosoyama A."/>
            <person name="Uohara A."/>
            <person name="Ohji S."/>
            <person name="Ichikawa N."/>
        </authorList>
    </citation>
    <scope>NUCLEOTIDE SEQUENCE [LARGE SCALE GENOMIC DNA]</scope>
    <source>
        <strain evidence="10 11">NBRC 12334</strain>
    </source>
</reference>
<evidence type="ECO:0000313" key="11">
    <source>
        <dbReference type="Proteomes" id="UP000316882"/>
    </source>
</evidence>
<gene>
    <name evidence="10" type="ORF">BPA01_29740</name>
</gene>
<dbReference type="InterPro" id="IPR004090">
    <property type="entry name" value="Chemotax_Me-accpt_rcpt"/>
</dbReference>
<proteinExistence type="inferred from homology"/>
<sequence>MKLTVGKKLYTAFAVTLLLMAAIGWLGIYQMKNLNEKAVEINTSWLPAVEDINHLNYLTEHVHALVFSHVFYQNKEQKEPLEKELVLTLQEVREDMASYESTLEEDDVEDQKIFSSFKSKWESYEQLHDKLMDASRQNNSADIKDVIGEVSALFQAMKNDLDALIKINHDGANNESEQAAAIYDEGRKVTLLLIAVSVTVAVVWAAAITRSIRSRLNRLAQQVNAVAEGDLRMEALPVKSTDEIAELTRDFNNMLAKLREIVSQVNVTAQQVAASAEQLTASAEQTSQATEHIAISIQEVANGSDQQVQSVEASFRVVEEMSGDSEQIATKANAVAVISNQAANMASAGNQAVHTTTRQMDAIHSTMTELAQVVRGLGERSSEIGHITEAITSIAERTNLLALNAAIEASRAGEGGRGFAVVAAEVRKLAEQSSASAEQIACLIQTIQAETAKAVATMDTGTKEVREGMNVVQMAGQTFGEIQQSVTEVAARIAEVSAASGHMSAGTEQVVQTISQITNVAQSVALGTQNITAAAEEQLASMEEIASSAAALSQMAEELQSSVRVFKL</sequence>
<dbReference type="SUPFAM" id="SSF58104">
    <property type="entry name" value="Methyl-accepting chemotaxis protein (MCP) signaling domain"/>
    <property type="match status" value="1"/>
</dbReference>
<dbReference type="STRING" id="54914.AV540_00825"/>
<dbReference type="CDD" id="cd11386">
    <property type="entry name" value="MCP_signal"/>
    <property type="match status" value="1"/>
</dbReference>
<dbReference type="GO" id="GO:0005886">
    <property type="term" value="C:plasma membrane"/>
    <property type="evidence" value="ECO:0007669"/>
    <property type="project" value="UniProtKB-SubCell"/>
</dbReference>
<feature type="domain" description="Methyl-accepting transducer" evidence="8">
    <location>
        <begin position="282"/>
        <end position="518"/>
    </location>
</feature>
<dbReference type="InterPro" id="IPR004089">
    <property type="entry name" value="MCPsignal_dom"/>
</dbReference>
<dbReference type="GO" id="GO:0006935">
    <property type="term" value="P:chemotaxis"/>
    <property type="evidence" value="ECO:0007669"/>
    <property type="project" value="InterPro"/>
</dbReference>
<keyword evidence="7" id="KW-1133">Transmembrane helix</keyword>
<organism evidence="10 11">
    <name type="scientific">Brevibacillus parabrevis</name>
    <dbReference type="NCBI Taxonomy" id="54914"/>
    <lineage>
        <taxon>Bacteria</taxon>
        <taxon>Bacillati</taxon>
        <taxon>Bacillota</taxon>
        <taxon>Bacilli</taxon>
        <taxon>Bacillales</taxon>
        <taxon>Paenibacillaceae</taxon>
        <taxon>Brevibacillus</taxon>
    </lineage>
</organism>
<dbReference type="Gene3D" id="6.10.340.10">
    <property type="match status" value="1"/>
</dbReference>
<name>A0A4Y3PIX5_BREPA</name>
<dbReference type="Pfam" id="PF00672">
    <property type="entry name" value="HAMP"/>
    <property type="match status" value="1"/>
</dbReference>
<dbReference type="Gene3D" id="1.10.287.950">
    <property type="entry name" value="Methyl-accepting chemotaxis protein"/>
    <property type="match status" value="1"/>
</dbReference>
<evidence type="ECO:0000256" key="6">
    <source>
        <dbReference type="PROSITE-ProRule" id="PRU00284"/>
    </source>
</evidence>
<comment type="caution">
    <text evidence="10">The sequence shown here is derived from an EMBL/GenBank/DDBJ whole genome shotgun (WGS) entry which is preliminary data.</text>
</comment>
<comment type="similarity">
    <text evidence="5">Belongs to the methyl-accepting chemotaxis (MCP) protein family.</text>
</comment>
<dbReference type="EMBL" id="BJMH01000013">
    <property type="protein sequence ID" value="GEB33394.1"/>
    <property type="molecule type" value="Genomic_DNA"/>
</dbReference>
<keyword evidence="2" id="KW-1003">Cell membrane</keyword>
<evidence type="ECO:0000259" key="9">
    <source>
        <dbReference type="PROSITE" id="PS50885"/>
    </source>
</evidence>
<evidence type="ECO:0000259" key="8">
    <source>
        <dbReference type="PROSITE" id="PS50111"/>
    </source>
</evidence>
<dbReference type="Pfam" id="PF12729">
    <property type="entry name" value="4HB_MCP_1"/>
    <property type="match status" value="1"/>
</dbReference>
<dbReference type="SMART" id="SM00283">
    <property type="entry name" value="MA"/>
    <property type="match status" value="1"/>
</dbReference>
<evidence type="ECO:0000256" key="7">
    <source>
        <dbReference type="SAM" id="Phobius"/>
    </source>
</evidence>
<dbReference type="SMART" id="SM00304">
    <property type="entry name" value="HAMP"/>
    <property type="match status" value="3"/>
</dbReference>
<feature type="transmembrane region" description="Helical" evidence="7">
    <location>
        <begin position="12"/>
        <end position="29"/>
    </location>
</feature>
<keyword evidence="4 6" id="KW-0807">Transducer</keyword>
<keyword evidence="7" id="KW-0812">Transmembrane</keyword>
<keyword evidence="11" id="KW-1185">Reference proteome</keyword>
<evidence type="ECO:0008006" key="12">
    <source>
        <dbReference type="Google" id="ProtNLM"/>
    </source>
</evidence>
<dbReference type="RefSeq" id="WP_122963724.1">
    <property type="nucleotide sequence ID" value="NZ_BJMH01000013.1"/>
</dbReference>
<dbReference type="GO" id="GO:0004888">
    <property type="term" value="F:transmembrane signaling receptor activity"/>
    <property type="evidence" value="ECO:0007669"/>
    <property type="project" value="InterPro"/>
</dbReference>
<dbReference type="PROSITE" id="PS50111">
    <property type="entry name" value="CHEMOTAXIS_TRANSDUC_2"/>
    <property type="match status" value="1"/>
</dbReference>
<comment type="subcellular location">
    <subcellularLocation>
        <location evidence="1">Cell membrane</location>
    </subcellularLocation>
</comment>
<dbReference type="CDD" id="cd06225">
    <property type="entry name" value="HAMP"/>
    <property type="match status" value="1"/>
</dbReference>
<evidence type="ECO:0000256" key="4">
    <source>
        <dbReference type="ARBA" id="ARBA00023224"/>
    </source>
</evidence>
<evidence type="ECO:0000256" key="1">
    <source>
        <dbReference type="ARBA" id="ARBA00004236"/>
    </source>
</evidence>
<dbReference type="InterPro" id="IPR003660">
    <property type="entry name" value="HAMP_dom"/>
</dbReference>
<evidence type="ECO:0000256" key="2">
    <source>
        <dbReference type="ARBA" id="ARBA00022475"/>
    </source>
</evidence>
<dbReference type="InterPro" id="IPR024478">
    <property type="entry name" value="HlyB_4HB_MCP"/>
</dbReference>
<dbReference type="Proteomes" id="UP000316882">
    <property type="component" value="Unassembled WGS sequence"/>
</dbReference>
<dbReference type="Pfam" id="PF00015">
    <property type="entry name" value="MCPsignal"/>
    <property type="match status" value="1"/>
</dbReference>